<reference evidence="4 5" key="1">
    <citation type="submission" date="2018-01" db="EMBL/GenBank/DDBJ databases">
        <title>G. obscuriglobus.</title>
        <authorList>
            <person name="Franke J."/>
            <person name="Blomberg W."/>
            <person name="Selmecki A."/>
        </authorList>
    </citation>
    <scope>NUCLEOTIDE SEQUENCE [LARGE SCALE GENOMIC DNA]</scope>
    <source>
        <strain evidence="4 5">DSM 5831</strain>
    </source>
</reference>
<protein>
    <recommendedName>
        <fullName evidence="3">Ribose-5-phosphate isomerase A</fullName>
        <ecNumber evidence="3">5.3.1.6</ecNumber>
    </recommendedName>
    <alternativeName>
        <fullName evidence="3">Phosphoriboisomerase A</fullName>
        <shortName evidence="3">PRI</shortName>
    </alternativeName>
</protein>
<dbReference type="CDD" id="cd01398">
    <property type="entry name" value="RPI_A"/>
    <property type="match status" value="1"/>
</dbReference>
<dbReference type="AlphaFoldDB" id="A0A2Z3GY19"/>
<dbReference type="GO" id="GO:0009052">
    <property type="term" value="P:pentose-phosphate shunt, non-oxidative branch"/>
    <property type="evidence" value="ECO:0007669"/>
    <property type="project" value="UniProtKB-UniRule"/>
</dbReference>
<dbReference type="SUPFAM" id="SSF75445">
    <property type="entry name" value="D-ribose-5-phosphate isomerase (RpiA), lid domain"/>
    <property type="match status" value="1"/>
</dbReference>
<dbReference type="NCBIfam" id="NF001924">
    <property type="entry name" value="PRK00702.1"/>
    <property type="match status" value="1"/>
</dbReference>
<sequence length="230" mass="23776">MSAGTPDTDAIAAKAVELVQPDTVVGLGTGRAATAFIQALGAKVQAGLRIRGLPTSEVSAELATKLGIPLVTFDDVPYIDVCVDGADEVDPNGDLIKGYGGALVREKVVAAYARTFVVLAGGEKVVKVLGERGKLPVEVVTFALTPCRKRLETLGLPSALRMKDGKPFVTDNGNYILDCRTTAITAPADTEAQILAIPGVVGTGIFAKMAHTIMIQGTDGSVEVRAGSAK</sequence>
<comment type="catalytic activity">
    <reaction evidence="1 3">
        <text>aldehydo-D-ribose 5-phosphate = D-ribulose 5-phosphate</text>
        <dbReference type="Rhea" id="RHEA:14657"/>
        <dbReference type="ChEBI" id="CHEBI:58121"/>
        <dbReference type="ChEBI" id="CHEBI:58273"/>
        <dbReference type="EC" id="5.3.1.6"/>
    </reaction>
</comment>
<accession>A0A2Z3GY19</accession>
<dbReference type="SUPFAM" id="SSF100950">
    <property type="entry name" value="NagB/RpiA/CoA transferase-like"/>
    <property type="match status" value="1"/>
</dbReference>
<comment type="function">
    <text evidence="3">Catalyzes the reversible conversion of ribose-5-phosphate to ribulose 5-phosphate.</text>
</comment>
<dbReference type="GO" id="GO:0006014">
    <property type="term" value="P:D-ribose metabolic process"/>
    <property type="evidence" value="ECO:0007669"/>
    <property type="project" value="TreeGrafter"/>
</dbReference>
<dbReference type="InterPro" id="IPR037171">
    <property type="entry name" value="NagB/RpiA_transferase-like"/>
</dbReference>
<feature type="active site" description="Proton acceptor" evidence="3">
    <location>
        <position position="106"/>
    </location>
</feature>
<dbReference type="Gene3D" id="3.30.70.260">
    <property type="match status" value="1"/>
</dbReference>
<evidence type="ECO:0000256" key="1">
    <source>
        <dbReference type="ARBA" id="ARBA00001713"/>
    </source>
</evidence>
<gene>
    <name evidence="3" type="primary">rpiA</name>
    <name evidence="4" type="ORF">C1280_15815</name>
</gene>
<dbReference type="Pfam" id="PF06026">
    <property type="entry name" value="Rib_5-P_isom_A"/>
    <property type="match status" value="1"/>
</dbReference>
<feature type="binding site" evidence="3">
    <location>
        <position position="124"/>
    </location>
    <ligand>
        <name>substrate</name>
    </ligand>
</feature>
<comment type="caution">
    <text evidence="3">Lacks conserved residue(s) required for the propagation of feature annotation.</text>
</comment>
<evidence type="ECO:0000256" key="2">
    <source>
        <dbReference type="ARBA" id="ARBA00023235"/>
    </source>
</evidence>
<dbReference type="PANTHER" id="PTHR11934">
    <property type="entry name" value="RIBOSE-5-PHOSPHATE ISOMERASE"/>
    <property type="match status" value="1"/>
</dbReference>
<comment type="subunit">
    <text evidence="3">Homodimer.</text>
</comment>
<dbReference type="InterPro" id="IPR020672">
    <property type="entry name" value="Ribose5P_isomerase_typA_subgr"/>
</dbReference>
<organism evidence="4 5">
    <name type="scientific">Gemmata obscuriglobus</name>
    <dbReference type="NCBI Taxonomy" id="114"/>
    <lineage>
        <taxon>Bacteria</taxon>
        <taxon>Pseudomonadati</taxon>
        <taxon>Planctomycetota</taxon>
        <taxon>Planctomycetia</taxon>
        <taxon>Gemmatales</taxon>
        <taxon>Gemmataceae</taxon>
        <taxon>Gemmata</taxon>
    </lineage>
</organism>
<dbReference type="NCBIfam" id="TIGR00021">
    <property type="entry name" value="rpiA"/>
    <property type="match status" value="1"/>
</dbReference>
<feature type="binding site" evidence="3">
    <location>
        <begin position="84"/>
        <end position="87"/>
    </location>
    <ligand>
        <name>substrate</name>
    </ligand>
</feature>
<comment type="pathway">
    <text evidence="3">Carbohydrate degradation; pentose phosphate pathway; D-ribose 5-phosphate from D-ribulose 5-phosphate (non-oxidative stage): step 1/1.</text>
</comment>
<dbReference type="HAMAP" id="MF_00170">
    <property type="entry name" value="Rib_5P_isom_A"/>
    <property type="match status" value="1"/>
</dbReference>
<dbReference type="Gene3D" id="3.40.50.1360">
    <property type="match status" value="1"/>
</dbReference>
<evidence type="ECO:0000313" key="5">
    <source>
        <dbReference type="Proteomes" id="UP000245802"/>
    </source>
</evidence>
<comment type="similarity">
    <text evidence="3">Belongs to the ribose 5-phosphate isomerase family.</text>
</comment>
<feature type="binding site" evidence="3">
    <location>
        <begin position="97"/>
        <end position="100"/>
    </location>
    <ligand>
        <name>substrate</name>
    </ligand>
</feature>
<dbReference type="OrthoDB" id="5870696at2"/>
<dbReference type="UniPathway" id="UPA00115">
    <property type="reaction ID" value="UER00412"/>
</dbReference>
<dbReference type="Proteomes" id="UP000245802">
    <property type="component" value="Chromosome"/>
</dbReference>
<dbReference type="FunFam" id="3.40.50.1360:FF:000001">
    <property type="entry name" value="Ribose-5-phosphate isomerase A"/>
    <property type="match status" value="1"/>
</dbReference>
<dbReference type="PANTHER" id="PTHR11934:SF0">
    <property type="entry name" value="RIBOSE-5-PHOSPHATE ISOMERASE"/>
    <property type="match status" value="1"/>
</dbReference>
<dbReference type="RefSeq" id="WP_010040672.1">
    <property type="nucleotide sequence ID" value="NZ_CP025958.1"/>
</dbReference>
<evidence type="ECO:0000313" key="4">
    <source>
        <dbReference type="EMBL" id="AWM38308.1"/>
    </source>
</evidence>
<dbReference type="GO" id="GO:0005829">
    <property type="term" value="C:cytosol"/>
    <property type="evidence" value="ECO:0007669"/>
    <property type="project" value="TreeGrafter"/>
</dbReference>
<dbReference type="EC" id="5.3.1.6" evidence="3"/>
<keyword evidence="5" id="KW-1185">Reference proteome</keyword>
<proteinExistence type="inferred from homology"/>
<dbReference type="InterPro" id="IPR004788">
    <property type="entry name" value="Ribose5P_isomerase_type_A"/>
</dbReference>
<dbReference type="EMBL" id="CP025958">
    <property type="protein sequence ID" value="AWM38308.1"/>
    <property type="molecule type" value="Genomic_DNA"/>
</dbReference>
<dbReference type="KEGG" id="gog:C1280_15815"/>
<evidence type="ECO:0000256" key="3">
    <source>
        <dbReference type="HAMAP-Rule" id="MF_00170"/>
    </source>
</evidence>
<name>A0A2Z3GY19_9BACT</name>
<dbReference type="GO" id="GO:0004751">
    <property type="term" value="F:ribose-5-phosphate isomerase activity"/>
    <property type="evidence" value="ECO:0007669"/>
    <property type="project" value="UniProtKB-UniRule"/>
</dbReference>
<keyword evidence="2 3" id="KW-0413">Isomerase</keyword>